<protein>
    <submittedName>
        <fullName evidence="2">Protein-glutamine gamma-glutamyltransferase 2-like isoform X2</fullName>
    </submittedName>
</protein>
<proteinExistence type="predicted"/>
<sequence>MVKDIINEEEAQFLKTLSRGRRILDRKIQSLGESTTIPEGMLFTGASSLHLHINGEQEIIGNAIVSRKLTAHISFTNPLPINLQGGVFTVEGAGLTEAREIKTHGKIESGQTVTVKFSFKPTRAGLRKLLVDFDSDRLRDVKGEASVIVRTRMRHVNAVPEI</sequence>
<name>A0AC58HVR6_DANRE</name>
<dbReference type="Proteomes" id="UP000000437">
    <property type="component" value="Chromosome 18"/>
</dbReference>
<evidence type="ECO:0000313" key="1">
    <source>
        <dbReference type="Proteomes" id="UP000000437"/>
    </source>
</evidence>
<dbReference type="RefSeq" id="XP_073786080.1">
    <property type="nucleotide sequence ID" value="XM_073929979.1"/>
</dbReference>
<accession>A0AC58HVR6</accession>
<gene>
    <name evidence="2" type="primary">LOC559142</name>
</gene>
<evidence type="ECO:0000313" key="2">
    <source>
        <dbReference type="RefSeq" id="XP_073786080.1"/>
    </source>
</evidence>
<keyword evidence="1" id="KW-1185">Reference proteome</keyword>
<reference evidence="2" key="1">
    <citation type="submission" date="2025-08" db="UniProtKB">
        <authorList>
            <consortium name="RefSeq"/>
        </authorList>
    </citation>
    <scope>IDENTIFICATION</scope>
    <source>
        <strain evidence="2">Tuebingen</strain>
        <tissue evidence="2">Fibroblasts and whole tissue</tissue>
    </source>
</reference>
<organism evidence="1 2">
    <name type="scientific">Danio rerio</name>
    <name type="common">Zebrafish</name>
    <name type="synonym">Brachydanio rerio</name>
    <dbReference type="NCBI Taxonomy" id="7955"/>
    <lineage>
        <taxon>Eukaryota</taxon>
        <taxon>Metazoa</taxon>
        <taxon>Chordata</taxon>
        <taxon>Craniata</taxon>
        <taxon>Vertebrata</taxon>
        <taxon>Euteleostomi</taxon>
        <taxon>Actinopterygii</taxon>
        <taxon>Neopterygii</taxon>
        <taxon>Teleostei</taxon>
        <taxon>Ostariophysi</taxon>
        <taxon>Cypriniformes</taxon>
        <taxon>Danionidae</taxon>
        <taxon>Danioninae</taxon>
        <taxon>Danio</taxon>
    </lineage>
</organism>